<feature type="domain" description="GTF3C1 extended winged-helix" evidence="8">
    <location>
        <begin position="556"/>
        <end position="647"/>
    </location>
</feature>
<keyword evidence="10" id="KW-1185">Reference proteome</keyword>
<keyword evidence="3" id="KW-0238">DNA-binding</keyword>
<keyword evidence="4" id="KW-0804">Transcription</keyword>
<feature type="compositionally biased region" description="Polar residues" evidence="6">
    <location>
        <begin position="1004"/>
        <end position="1014"/>
    </location>
</feature>
<dbReference type="InterPro" id="IPR044210">
    <property type="entry name" value="Tfc3-like"/>
</dbReference>
<dbReference type="EnsemblMetazoa" id="AFAF002896-RA">
    <property type="protein sequence ID" value="AFAF002896-PA"/>
    <property type="gene ID" value="AFAF002896"/>
</dbReference>
<dbReference type="PANTHER" id="PTHR15180:SF1">
    <property type="entry name" value="GENERAL TRANSCRIPTION FACTOR 3C POLYPEPTIDE 1"/>
    <property type="match status" value="1"/>
</dbReference>
<feature type="region of interest" description="Disordered" evidence="6">
    <location>
        <begin position="1864"/>
        <end position="1913"/>
    </location>
</feature>
<reference evidence="9" key="2">
    <citation type="submission" date="2020-05" db="UniProtKB">
        <authorList>
            <consortium name="EnsemblMetazoa"/>
        </authorList>
    </citation>
    <scope>IDENTIFICATION</scope>
    <source>
        <strain evidence="9">FAR1</strain>
    </source>
</reference>
<evidence type="ECO:0000256" key="1">
    <source>
        <dbReference type="ARBA" id="ARBA00004123"/>
    </source>
</evidence>
<dbReference type="InterPro" id="IPR056467">
    <property type="entry name" value="eWH_GTF3C1"/>
</dbReference>
<evidence type="ECO:0000259" key="7">
    <source>
        <dbReference type="Pfam" id="PF04182"/>
    </source>
</evidence>
<feature type="region of interest" description="Disordered" evidence="6">
    <location>
        <begin position="1004"/>
        <end position="1031"/>
    </location>
</feature>
<keyword evidence="5" id="KW-0539">Nucleus</keyword>
<evidence type="ECO:0000256" key="5">
    <source>
        <dbReference type="ARBA" id="ARBA00023242"/>
    </source>
</evidence>
<dbReference type="GO" id="GO:0000127">
    <property type="term" value="C:transcription factor TFIIIC complex"/>
    <property type="evidence" value="ECO:0007669"/>
    <property type="project" value="InterPro"/>
</dbReference>
<name>A0A182Q4G9_9DIPT</name>
<evidence type="ECO:0000313" key="9">
    <source>
        <dbReference type="EnsemblMetazoa" id="AFAF002896-PA"/>
    </source>
</evidence>
<dbReference type="STRING" id="69004.A0A182Q4G9"/>
<dbReference type="GO" id="GO:0003677">
    <property type="term" value="F:DNA binding"/>
    <property type="evidence" value="ECO:0007669"/>
    <property type="project" value="UniProtKB-KW"/>
</dbReference>
<evidence type="ECO:0000313" key="10">
    <source>
        <dbReference type="Proteomes" id="UP000075886"/>
    </source>
</evidence>
<dbReference type="EMBL" id="AXCN02001467">
    <property type="status" value="NOT_ANNOTATED_CDS"/>
    <property type="molecule type" value="Genomic_DNA"/>
</dbReference>
<comment type="subcellular location">
    <subcellularLocation>
        <location evidence="1">Nucleus</location>
    </subcellularLocation>
</comment>
<reference evidence="10" key="1">
    <citation type="submission" date="2014-01" db="EMBL/GenBank/DDBJ databases">
        <title>The Genome Sequence of Anopheles farauti FAR1 (V2).</title>
        <authorList>
            <consortium name="The Broad Institute Genomics Platform"/>
            <person name="Neafsey D.E."/>
            <person name="Besansky N."/>
            <person name="Howell P."/>
            <person name="Walton C."/>
            <person name="Young S.K."/>
            <person name="Zeng Q."/>
            <person name="Gargeya S."/>
            <person name="Fitzgerald M."/>
            <person name="Haas B."/>
            <person name="Abouelleil A."/>
            <person name="Allen A.W."/>
            <person name="Alvarado L."/>
            <person name="Arachchi H.M."/>
            <person name="Berlin A.M."/>
            <person name="Chapman S.B."/>
            <person name="Gainer-Dewar J."/>
            <person name="Goldberg J."/>
            <person name="Griggs A."/>
            <person name="Gujja S."/>
            <person name="Hansen M."/>
            <person name="Howarth C."/>
            <person name="Imamovic A."/>
            <person name="Ireland A."/>
            <person name="Larimer J."/>
            <person name="McCowan C."/>
            <person name="Murphy C."/>
            <person name="Pearson M."/>
            <person name="Poon T.W."/>
            <person name="Priest M."/>
            <person name="Roberts A."/>
            <person name="Saif S."/>
            <person name="Shea T."/>
            <person name="Sisk P."/>
            <person name="Sykes S."/>
            <person name="Wortman J."/>
            <person name="Nusbaum C."/>
            <person name="Birren B."/>
        </authorList>
    </citation>
    <scope>NUCLEOTIDE SEQUENCE [LARGE SCALE GENOMIC DNA]</scope>
    <source>
        <strain evidence="10">FAR1</strain>
    </source>
</reference>
<dbReference type="Pfam" id="PF24101">
    <property type="entry name" value="WHD_GTF3C1"/>
    <property type="match status" value="1"/>
</dbReference>
<dbReference type="VEuPathDB" id="VectorBase:AFAF002896"/>
<dbReference type="GO" id="GO:0042791">
    <property type="term" value="P:5S class rRNA transcription by RNA polymerase III"/>
    <property type="evidence" value="ECO:0007669"/>
    <property type="project" value="TreeGrafter"/>
</dbReference>
<dbReference type="Proteomes" id="UP000075886">
    <property type="component" value="Unassembled WGS sequence"/>
</dbReference>
<evidence type="ECO:0000259" key="8">
    <source>
        <dbReference type="Pfam" id="PF24101"/>
    </source>
</evidence>
<accession>A0A182Q4G9</accession>
<dbReference type="InterPro" id="IPR007309">
    <property type="entry name" value="TFIIIC_Bblock-bd"/>
</dbReference>
<dbReference type="PANTHER" id="PTHR15180">
    <property type="entry name" value="GENERAL TRANSCRIPTION FACTOR 3C POLYPEPTIDE 1"/>
    <property type="match status" value="1"/>
</dbReference>
<evidence type="ECO:0000256" key="3">
    <source>
        <dbReference type="ARBA" id="ARBA00023125"/>
    </source>
</evidence>
<proteinExistence type="predicted"/>
<feature type="compositionally biased region" description="Low complexity" evidence="6">
    <location>
        <begin position="1442"/>
        <end position="1459"/>
    </location>
</feature>
<keyword evidence="2" id="KW-0597">Phosphoprotein</keyword>
<evidence type="ECO:0000256" key="6">
    <source>
        <dbReference type="SAM" id="MobiDB-lite"/>
    </source>
</evidence>
<protein>
    <submittedName>
        <fullName evidence="9">Uncharacterized protein</fullName>
    </submittedName>
</protein>
<organism evidence="9 10">
    <name type="scientific">Anopheles farauti</name>
    <dbReference type="NCBI Taxonomy" id="69004"/>
    <lineage>
        <taxon>Eukaryota</taxon>
        <taxon>Metazoa</taxon>
        <taxon>Ecdysozoa</taxon>
        <taxon>Arthropoda</taxon>
        <taxon>Hexapoda</taxon>
        <taxon>Insecta</taxon>
        <taxon>Pterygota</taxon>
        <taxon>Neoptera</taxon>
        <taxon>Endopterygota</taxon>
        <taxon>Diptera</taxon>
        <taxon>Nematocera</taxon>
        <taxon>Culicoidea</taxon>
        <taxon>Culicidae</taxon>
        <taxon>Anophelinae</taxon>
        <taxon>Anopheles</taxon>
    </lineage>
</organism>
<dbReference type="GO" id="GO:0005634">
    <property type="term" value="C:nucleus"/>
    <property type="evidence" value="ECO:0007669"/>
    <property type="project" value="UniProtKB-SubCell"/>
</dbReference>
<evidence type="ECO:0000256" key="2">
    <source>
        <dbReference type="ARBA" id="ARBA00022553"/>
    </source>
</evidence>
<dbReference type="GO" id="GO:0006384">
    <property type="term" value="P:transcription initiation at RNA polymerase III promoter"/>
    <property type="evidence" value="ECO:0007669"/>
    <property type="project" value="InterPro"/>
</dbReference>
<dbReference type="Pfam" id="PF04182">
    <property type="entry name" value="B-block_TFIIIC"/>
    <property type="match status" value="1"/>
</dbReference>
<evidence type="ECO:0000256" key="4">
    <source>
        <dbReference type="ARBA" id="ARBA00023163"/>
    </source>
</evidence>
<feature type="region of interest" description="Disordered" evidence="6">
    <location>
        <begin position="1437"/>
        <end position="1477"/>
    </location>
</feature>
<feature type="domain" description="B-block binding subunit of TFIIIC" evidence="7">
    <location>
        <begin position="167"/>
        <end position="242"/>
    </location>
</feature>
<sequence>MLPNASLASIINEEISLEGLEGSTLEALWNHIAVRLRMAVPLPQKLMGIVWTQILRNSEFEFFLLLTERKPFAHFNRLGNIDVETGIAVQPSIYPGHRFVYRLVEENGIRGSCEEYETRTAIPRAELLKISFIEAERRYGRKFVIVASQRMRESFLILPNCTAELSGMQYCLLEWIGRSRFNGETSHGKHSLVEVSGDSSSLFYNRKVLSNAKLITRQNLSIRVDDMSIQGMVFHLPRYYTEMKTKQLIIVERVVNELKQRKNYMADYEEIKLMMLNKSDAGKLFRSPEFLRFIKTDELVPFRTLYPNAPQNVWMSKRGEEKVVRVMRLIDPSVDVYEAWGRDAAEEGVVESKDGFLAAADSNVLYADIPLLQLAYNVISHNAGRGTSQSELALSLGLDKLNARGVVKNLTKLKYIESIAVDEGRQRTSKFFIVGCSMRAALFEKEMSQYVSNQLNVIETQQRQQHSIMKTEASQELGNATVESSADLSLLENDSTLFGDADNSSVSLSNTNERTVCDNSIHDNIAADVVLTDKLLIKKAPTGISNAMQSKSVSELMLRRCNFIIQLVKREEAIEPRTIQKRLKVAEQASGSLHTACNKSVMRLIARLAADRLVLIANVTLTHEEREFKLVFVCDPKITVDHPGLQSKLTMAKSRIVLQGKPTATVTASSVQEAAREVSAEEPRGYPGAFPKCPRMKLYHEYMYYLVYGLPRDARELRADNLTSIDLGGLNATELAPIYSDTNDWRMFIPPLNVYDGYGTGWVLLTDVVVCMPLFVFCSIFTFSFYTTALDYYLEHPVRRYVLLKDLPDPIRLQLLHKRRYVVSMLELTKLLCYAGLIQMGPQTRKTRDQTYIYLNQHACLLDTTSSKDGYNEIEERPYQLLRFHFDTLDNVQEYWDRLYDVVISTRLNARNTAIGREVLVQQLHSKPALVESLLVQTVQSVSLKDHPDQLPPGDGKGAAGFDTAMFMHLKTNWQKMVNPVGRRIDKHRLKLVRRSIKLKKKQITTGSGIQSSADHMPSTVGGGSGSSNMPVLKLGRKKHIKKRIIIPRKLAPRLWRETYDEVDKRALKLMDKQRVKWTRAEDHILILCRVGQLYLYGPLQSISCPVNSSTIRDVLHWANVRSSCKTSRACQRRVLYMTKKLPGVADLIRTCLEETKQNAQISERFGAGFVKKLRERFVSVEEYMVASRIHYVQLVHMIRQTCSKLVRGADATRSTVARKTRGEGNVRRSAHHIPNTLEELYGKYIVTETHNTPKVLNYAKDPSTIQELQMLKLTILMHSAVTHGRTPAQLHNVYREYSESILTGAMRLMRSYHLVSLNKRLRGIGTKLLTASKSASGDRELYHVSIHYQQQLMTSLSFELFLPMFEQYMHLLDRPRYDEMYACDDDAQGLVLLLSELLATGRVEVQIDQEANYIEVRSDTKEPVPFYSDVLAGLPSQQDQPSGASNSTSSGTTTPTTTNRKKAAASVTFKTPTDKGKPHKLHFSSLNDSTFLYVAHPVERLLKVPIEYFHSFCLLEQLQHSDRRLMVQTFKIDETHPVSCSLPNCVVMAGTKAGGNSRSSDLVARCLALMQGRREQLARIRQHGSMDRSQRKNRVDASMMLDVREDNLLQFFGKYIADFQKRWSEKQKRDFNRHNQTSQSLAKTTVNMVELVEECLGFDDKFPEYNWLDRYETSNAPVDDAEDAGDGDGADERAHDMLTALSEKVFKLHNFYEVTTMKVHIRMKIPAGIISQTLVDDRDPYGHYSVPRCFLSDGAKRRREILVRLTSDVLWPEMQQLERHLLEAMALIERNSHANTLLAYIECKQILGASVLELANTFPNHAQLKQHLNALCNFKLLLRTGYRTVTYVHWRYAEEWLTKAPIPDTKEKFDEQQPSGSSSTGPGKRKGPSLTEQDHQVVKKARGNTADEMSTESMEPKYSGKYMLLAMAPWVKIDGMINKRMLFRWLTSILLYCVAHPGVPLDVLFVRFNMMAPFHLRQLLEILQDYGCVSLHSMECTMKKTIFSVFTPASIVPPSEFVPDEQTYVEVLPDALSTLTLCIGENRKYAQGFYDPSRKKHVIEI</sequence>